<sequence length="717" mass="82451">MGFGNTRPCQVHLSLYPRVKFGDRFRSFQKSWYETFKWLEYSESINAAFCFCCRAFSSNNIIKKGHIDQSFIKKGFTNWKGATEAFRLHEKSQCHIDSVISWENLKKGIPIDVKLDKQKEITLAAREKIRLGNRDIIKRLIDVIIILTKSGCSFRGHLEHEDSVNKGLFLEIVDLLKRYDPIIINHLEHGPKNAQYLSGKIQNELIASVHNVMFQEICKRLNGQQIAVMADETSDCGHIEQMAIVVRYFDDVENKPIELFISLQRLETTDAQSIFNVLNTIVHKLKLDWLSVSSVCFDGAAAMAGHISGVQSRCKEKNSKILYVHCFAHCLNLVLVDSCISRKENSMIFDFFGTVQIIYNFIEGSPSRHAVFEKIQKSVGVKLKTLKSLSTTKWACRAEAVTAIRDNFSVIIQTVNEINYSTKQPEIKPKGKGIISQCLNFNFIICLELMHPILQLIVKVSRVLQDPGLSILTALEEIKCLCLAIENMRSDSLFYDDIYDQSQHICEEHGVNIPSVRPRKLPARRDENWKNQFVFETKKEEIRVSTMYPLIDSLVQGCDERFNQESTSIITGVGKMLKFELSKDDINLLTNHFDLSKDEFVSEIQLLKARNKDDILTNKDCAFWLKWLRENGIETIFFQHRKVLKGFSVIPATSASCERAFSKLTHIKTKLRTTMTQGRLENLMLPYIEQTMAKNVDINDVIEEFKRMVPYERRLAL</sequence>
<dbReference type="PANTHER" id="PTHR45749">
    <property type="match status" value="1"/>
</dbReference>
<dbReference type="InterPro" id="IPR025398">
    <property type="entry name" value="DUF4371"/>
</dbReference>
<organism evidence="2 3">
    <name type="scientific">Macrosiphum euphorbiae</name>
    <name type="common">potato aphid</name>
    <dbReference type="NCBI Taxonomy" id="13131"/>
    <lineage>
        <taxon>Eukaryota</taxon>
        <taxon>Metazoa</taxon>
        <taxon>Ecdysozoa</taxon>
        <taxon>Arthropoda</taxon>
        <taxon>Hexapoda</taxon>
        <taxon>Insecta</taxon>
        <taxon>Pterygota</taxon>
        <taxon>Neoptera</taxon>
        <taxon>Paraneoptera</taxon>
        <taxon>Hemiptera</taxon>
        <taxon>Sternorrhyncha</taxon>
        <taxon>Aphidomorpha</taxon>
        <taxon>Aphidoidea</taxon>
        <taxon>Aphididae</taxon>
        <taxon>Macrosiphini</taxon>
        <taxon>Macrosiphum</taxon>
    </lineage>
</organism>
<comment type="caution">
    <text evidence="2">The sequence shown here is derived from an EMBL/GenBank/DDBJ whole genome shotgun (WGS) entry which is preliminary data.</text>
</comment>
<dbReference type="GO" id="GO:0046983">
    <property type="term" value="F:protein dimerization activity"/>
    <property type="evidence" value="ECO:0007669"/>
    <property type="project" value="InterPro"/>
</dbReference>
<dbReference type="Pfam" id="PF14291">
    <property type="entry name" value="DUF4371"/>
    <property type="match status" value="1"/>
</dbReference>
<name>A0AAV0WS85_9HEMI</name>
<dbReference type="AlphaFoldDB" id="A0AAV0WS85"/>
<dbReference type="SUPFAM" id="SSF53098">
    <property type="entry name" value="Ribonuclease H-like"/>
    <property type="match status" value="1"/>
</dbReference>
<protein>
    <recommendedName>
        <fullName evidence="1">TTF-type domain-containing protein</fullName>
    </recommendedName>
</protein>
<proteinExistence type="predicted"/>
<feature type="domain" description="TTF-type" evidence="1">
    <location>
        <begin position="24"/>
        <end position="111"/>
    </location>
</feature>
<evidence type="ECO:0000313" key="3">
    <source>
        <dbReference type="Proteomes" id="UP001160148"/>
    </source>
</evidence>
<dbReference type="SMART" id="SM00597">
    <property type="entry name" value="ZnF_TTF"/>
    <property type="match status" value="1"/>
</dbReference>
<dbReference type="InterPro" id="IPR008906">
    <property type="entry name" value="HATC_C_dom"/>
</dbReference>
<evidence type="ECO:0000313" key="2">
    <source>
        <dbReference type="EMBL" id="CAI6358829.1"/>
    </source>
</evidence>
<dbReference type="InterPro" id="IPR006580">
    <property type="entry name" value="Znf_TTF"/>
</dbReference>
<dbReference type="EMBL" id="CARXXK010000002">
    <property type="protein sequence ID" value="CAI6358829.1"/>
    <property type="molecule type" value="Genomic_DNA"/>
</dbReference>
<accession>A0AAV0WS85</accession>
<keyword evidence="3" id="KW-1185">Reference proteome</keyword>
<dbReference type="Pfam" id="PF05699">
    <property type="entry name" value="Dimer_Tnp_hAT"/>
    <property type="match status" value="1"/>
</dbReference>
<gene>
    <name evidence="2" type="ORF">MEUPH1_LOCUS14305</name>
</gene>
<evidence type="ECO:0000259" key="1">
    <source>
        <dbReference type="SMART" id="SM00597"/>
    </source>
</evidence>
<dbReference type="InterPro" id="IPR012337">
    <property type="entry name" value="RNaseH-like_sf"/>
</dbReference>
<dbReference type="Proteomes" id="UP001160148">
    <property type="component" value="Unassembled WGS sequence"/>
</dbReference>
<reference evidence="2 3" key="1">
    <citation type="submission" date="2023-01" db="EMBL/GenBank/DDBJ databases">
        <authorList>
            <person name="Whitehead M."/>
        </authorList>
    </citation>
    <scope>NUCLEOTIDE SEQUENCE [LARGE SCALE GENOMIC DNA]</scope>
</reference>
<dbReference type="PANTHER" id="PTHR45749:SF21">
    <property type="entry name" value="DUF4371 DOMAIN-CONTAINING PROTEIN"/>
    <property type="match status" value="1"/>
</dbReference>